<evidence type="ECO:0008006" key="3">
    <source>
        <dbReference type="Google" id="ProtNLM"/>
    </source>
</evidence>
<comment type="caution">
    <text evidence="1">The sequence shown here is derived from an EMBL/GenBank/DDBJ whole genome shotgun (WGS) entry which is preliminary data.</text>
</comment>
<proteinExistence type="predicted"/>
<organism evidence="1 2">
    <name type="scientific">Psychracetigena formicireducens</name>
    <dbReference type="NCBI Taxonomy" id="2986056"/>
    <lineage>
        <taxon>Bacteria</taxon>
        <taxon>Bacillati</taxon>
        <taxon>Candidatus Lithacetigenota</taxon>
        <taxon>Candidatus Psychracetigena</taxon>
    </lineage>
</organism>
<dbReference type="PANTHER" id="PTHR36441:SF1">
    <property type="entry name" value="DUF503 DOMAIN-CONTAINING PROTEIN"/>
    <property type="match status" value="1"/>
</dbReference>
<dbReference type="SUPFAM" id="SSF103007">
    <property type="entry name" value="Hypothetical protein TT1725"/>
    <property type="match status" value="1"/>
</dbReference>
<dbReference type="Pfam" id="PF04456">
    <property type="entry name" value="DUF503"/>
    <property type="match status" value="1"/>
</dbReference>
<name>A0A9E2F112_PSYF1</name>
<sequence>MSIGTGKVVLRLPGIKTLKDKRNLMRRISAFLKKNYELSLVEINTEDVASISVLELTRAAHSRMMAMSTLNKAIDAIEDNFDCLVVGREVKVLEV</sequence>
<dbReference type="InterPro" id="IPR007546">
    <property type="entry name" value="DUF503"/>
</dbReference>
<dbReference type="AlphaFoldDB" id="A0A9E2F112"/>
<dbReference type="EMBL" id="QLTW01000002">
    <property type="protein sequence ID" value="MBT9144267.1"/>
    <property type="molecule type" value="Genomic_DNA"/>
</dbReference>
<dbReference type="InterPro" id="IPR036746">
    <property type="entry name" value="TT1725-like_sf"/>
</dbReference>
<protein>
    <recommendedName>
        <fullName evidence="3">DUF503 domain-containing protein</fullName>
    </recommendedName>
</protein>
<evidence type="ECO:0000313" key="1">
    <source>
        <dbReference type="EMBL" id="MBT9144267.1"/>
    </source>
</evidence>
<reference evidence="1 2" key="1">
    <citation type="journal article" date="2021" name="bioRxiv">
        <title>Unique metabolic strategies in Hadean analogues reveal hints for primordial physiology.</title>
        <authorList>
            <person name="Nobu M.K."/>
            <person name="Nakai R."/>
            <person name="Tamazawa S."/>
            <person name="Mori H."/>
            <person name="Toyoda A."/>
            <person name="Ijiri A."/>
            <person name="Suzuki S."/>
            <person name="Kurokawa K."/>
            <person name="Kamagata Y."/>
            <person name="Tamaki H."/>
        </authorList>
    </citation>
    <scope>NUCLEOTIDE SEQUENCE [LARGE SCALE GENOMIC DNA]</scope>
    <source>
        <strain evidence="1">BS525</strain>
    </source>
</reference>
<dbReference type="PANTHER" id="PTHR36441">
    <property type="entry name" value="HYPOTHETICAL CYTOSOLIC PROTEIN"/>
    <property type="match status" value="1"/>
</dbReference>
<dbReference type="Proteomes" id="UP000811545">
    <property type="component" value="Unassembled WGS sequence"/>
</dbReference>
<accession>A0A9E2F112</accession>
<gene>
    <name evidence="1" type="ORF">DDT42_00099</name>
</gene>
<dbReference type="Gene3D" id="3.30.70.1120">
    <property type="entry name" value="TT1725-like"/>
    <property type="match status" value="1"/>
</dbReference>
<evidence type="ECO:0000313" key="2">
    <source>
        <dbReference type="Proteomes" id="UP000811545"/>
    </source>
</evidence>